<dbReference type="HOGENOM" id="CLU_079569_0_0_5"/>
<dbReference type="GO" id="GO:0005886">
    <property type="term" value="C:plasma membrane"/>
    <property type="evidence" value="ECO:0007669"/>
    <property type="project" value="UniProtKB-SubCell"/>
</dbReference>
<dbReference type="STRING" id="411684.HPDFL43_15977"/>
<evidence type="ECO:0000256" key="4">
    <source>
        <dbReference type="ARBA" id="ARBA00022989"/>
    </source>
</evidence>
<feature type="transmembrane region" description="Helical" evidence="6">
    <location>
        <begin position="184"/>
        <end position="204"/>
    </location>
</feature>
<dbReference type="InterPro" id="IPR001123">
    <property type="entry name" value="LeuE-type"/>
</dbReference>
<comment type="caution">
    <text evidence="7">The sequence shown here is derived from an EMBL/GenBank/DDBJ whole genome shotgun (WGS) entry which is preliminary data.</text>
</comment>
<dbReference type="AlphaFoldDB" id="A9D1W5"/>
<keyword evidence="3 6" id="KW-0812">Transmembrane</keyword>
<keyword evidence="2" id="KW-1003">Cell membrane</keyword>
<keyword evidence="8" id="KW-1185">Reference proteome</keyword>
<evidence type="ECO:0000256" key="6">
    <source>
        <dbReference type="SAM" id="Phobius"/>
    </source>
</evidence>
<feature type="transmembrane region" description="Helical" evidence="6">
    <location>
        <begin position="151"/>
        <end position="172"/>
    </location>
</feature>
<evidence type="ECO:0000256" key="3">
    <source>
        <dbReference type="ARBA" id="ARBA00022692"/>
    </source>
</evidence>
<evidence type="ECO:0000313" key="7">
    <source>
        <dbReference type="EMBL" id="EDQ34511.1"/>
    </source>
</evidence>
<dbReference type="Pfam" id="PF01810">
    <property type="entry name" value="LysE"/>
    <property type="match status" value="1"/>
</dbReference>
<accession>A9D1W5</accession>
<dbReference type="PANTHER" id="PTHR30086">
    <property type="entry name" value="ARGININE EXPORTER PROTEIN ARGO"/>
    <property type="match status" value="1"/>
</dbReference>
<reference evidence="7 8" key="1">
    <citation type="submission" date="2007-10" db="EMBL/GenBank/DDBJ databases">
        <authorList>
            <person name="Wagner-Dobler I."/>
            <person name="Ferriera S."/>
            <person name="Johnson J."/>
            <person name="Kravitz S."/>
            <person name="Beeson K."/>
            <person name="Sutton G."/>
            <person name="Rogers Y.-H."/>
            <person name="Friedman R."/>
            <person name="Frazier M."/>
            <person name="Venter J.C."/>
        </authorList>
    </citation>
    <scope>NUCLEOTIDE SEQUENCE [LARGE SCALE GENOMIC DNA]</scope>
    <source>
        <strain evidence="7 8">DFL-43</strain>
    </source>
</reference>
<feature type="transmembrane region" description="Helical" evidence="6">
    <location>
        <begin position="129"/>
        <end position="145"/>
    </location>
</feature>
<keyword evidence="4 6" id="KW-1133">Transmembrane helix</keyword>
<dbReference type="GO" id="GO:0015171">
    <property type="term" value="F:amino acid transmembrane transporter activity"/>
    <property type="evidence" value="ECO:0007669"/>
    <property type="project" value="TreeGrafter"/>
</dbReference>
<dbReference type="eggNOG" id="COG1280">
    <property type="taxonomic scope" value="Bacteria"/>
</dbReference>
<sequence length="209" mass="21864">MMIDQINYPLILTAALLATASPGPSTLAIAGTAMAQGRVPALALVAGITSGSWLWSIAAALGLSALMLANAWVFEILRYLGAGYLLFLAFKSARRAMVPGKTIFRSVSAQSLGRAYGKGLAMHLTNPKAILFFGALYSVGVPATASPGEVASVVLVVGLQSVVVFGFYALLFSNPRVVGAYVRLSRWFEAAFAMAFGFAGLKLLTARLG</sequence>
<evidence type="ECO:0000256" key="5">
    <source>
        <dbReference type="ARBA" id="ARBA00023136"/>
    </source>
</evidence>
<gene>
    <name evidence="7" type="ORF">HPDFL43_15977</name>
</gene>
<evidence type="ECO:0000313" key="8">
    <source>
        <dbReference type="Proteomes" id="UP000004291"/>
    </source>
</evidence>
<dbReference type="EMBL" id="ABIA03000004">
    <property type="protein sequence ID" value="EDQ34511.1"/>
    <property type="molecule type" value="Genomic_DNA"/>
</dbReference>
<proteinExistence type="predicted"/>
<evidence type="ECO:0000256" key="1">
    <source>
        <dbReference type="ARBA" id="ARBA00004651"/>
    </source>
</evidence>
<organism evidence="7 8">
    <name type="scientific">Hoeflea phototrophica (strain DSM 17068 / NCIMB 14078 / DFL-43)</name>
    <dbReference type="NCBI Taxonomy" id="411684"/>
    <lineage>
        <taxon>Bacteria</taxon>
        <taxon>Pseudomonadati</taxon>
        <taxon>Pseudomonadota</taxon>
        <taxon>Alphaproteobacteria</taxon>
        <taxon>Hyphomicrobiales</taxon>
        <taxon>Rhizobiaceae</taxon>
        <taxon>Hoeflea</taxon>
    </lineage>
</organism>
<evidence type="ECO:0000256" key="2">
    <source>
        <dbReference type="ARBA" id="ARBA00022475"/>
    </source>
</evidence>
<dbReference type="Proteomes" id="UP000004291">
    <property type="component" value="Chromosome"/>
</dbReference>
<reference evidence="7 8" key="2">
    <citation type="submission" date="2012-06" db="EMBL/GenBank/DDBJ databases">
        <authorList>
            <person name="Fiebig A."/>
        </authorList>
    </citation>
    <scope>NUCLEOTIDE SEQUENCE [LARGE SCALE GENOMIC DNA]</scope>
    <source>
        <strain evidence="7 8">DFL-43</strain>
    </source>
</reference>
<dbReference type="RefSeq" id="WP_007198950.1">
    <property type="nucleotide sequence ID" value="NZ_CM002917.1"/>
</dbReference>
<comment type="subcellular location">
    <subcellularLocation>
        <location evidence="1">Cell membrane</location>
        <topology evidence="1">Multi-pass membrane protein</topology>
    </subcellularLocation>
</comment>
<keyword evidence="5 6" id="KW-0472">Membrane</keyword>
<protein>
    <submittedName>
        <fullName evidence="7">Putative threonine efflux protein</fullName>
    </submittedName>
</protein>
<name>A9D1W5_HOEPD</name>
<dbReference type="PANTHER" id="PTHR30086:SF20">
    <property type="entry name" value="ARGININE EXPORTER PROTEIN ARGO-RELATED"/>
    <property type="match status" value="1"/>
</dbReference>